<dbReference type="Proteomes" id="UP000054359">
    <property type="component" value="Unassembled WGS sequence"/>
</dbReference>
<name>A0A087UR32_STEMI</name>
<sequence length="40" mass="4711">MEHRRFRLLSSVEVEDPPRTSHSCTNDAFCPFIFLVLGFR</sequence>
<dbReference type="AlphaFoldDB" id="A0A087UR32"/>
<evidence type="ECO:0000313" key="2">
    <source>
        <dbReference type="Proteomes" id="UP000054359"/>
    </source>
</evidence>
<proteinExistence type="predicted"/>
<feature type="non-terminal residue" evidence="1">
    <location>
        <position position="40"/>
    </location>
</feature>
<gene>
    <name evidence="1" type="ORF">X975_08884</name>
</gene>
<organism evidence="1 2">
    <name type="scientific">Stegodyphus mimosarum</name>
    <name type="common">African social velvet spider</name>
    <dbReference type="NCBI Taxonomy" id="407821"/>
    <lineage>
        <taxon>Eukaryota</taxon>
        <taxon>Metazoa</taxon>
        <taxon>Ecdysozoa</taxon>
        <taxon>Arthropoda</taxon>
        <taxon>Chelicerata</taxon>
        <taxon>Arachnida</taxon>
        <taxon>Araneae</taxon>
        <taxon>Araneomorphae</taxon>
        <taxon>Entelegynae</taxon>
        <taxon>Eresoidea</taxon>
        <taxon>Eresidae</taxon>
        <taxon>Stegodyphus</taxon>
    </lineage>
</organism>
<protein>
    <submittedName>
        <fullName evidence="1">Uncharacterized protein</fullName>
    </submittedName>
</protein>
<dbReference type="EMBL" id="KK121147">
    <property type="protein sequence ID" value="KFM79821.1"/>
    <property type="molecule type" value="Genomic_DNA"/>
</dbReference>
<evidence type="ECO:0000313" key="1">
    <source>
        <dbReference type="EMBL" id="KFM79821.1"/>
    </source>
</evidence>
<accession>A0A087UR32</accession>
<keyword evidence="2" id="KW-1185">Reference proteome</keyword>
<reference evidence="1 2" key="1">
    <citation type="submission" date="2013-11" db="EMBL/GenBank/DDBJ databases">
        <title>Genome sequencing of Stegodyphus mimosarum.</title>
        <authorList>
            <person name="Bechsgaard J."/>
        </authorList>
    </citation>
    <scope>NUCLEOTIDE SEQUENCE [LARGE SCALE GENOMIC DNA]</scope>
</reference>